<keyword evidence="2" id="KW-1185">Reference proteome</keyword>
<dbReference type="GO" id="GO:0004846">
    <property type="term" value="F:urate oxidase activity"/>
    <property type="evidence" value="ECO:0007669"/>
    <property type="project" value="UniProtKB-EC"/>
</dbReference>
<dbReference type="PANTHER" id="PTHR43123:SF4">
    <property type="entry name" value="POLYSACCHARIDE DEACETYLASE"/>
    <property type="match status" value="1"/>
</dbReference>
<dbReference type="STRING" id="1033802.SSPSH_000696"/>
<dbReference type="eggNOG" id="COG0726">
    <property type="taxonomic scope" value="Bacteria"/>
</dbReference>
<reference evidence="1 2" key="1">
    <citation type="journal article" date="2011" name="J. Bacteriol.">
        <title>Genome sequence of Salinisphaera shabanensis, a gammaproteobacterium from the harsh, variable environment of the brine-seawater interface of the Shaban Deep in the Red Sea.</title>
        <authorList>
            <person name="Antunes A."/>
            <person name="Alam I."/>
            <person name="Bajic V.B."/>
            <person name="Stingl U."/>
        </authorList>
    </citation>
    <scope>NUCLEOTIDE SEQUENCE [LARGE SCALE GENOMIC DNA]</scope>
    <source>
        <strain evidence="1 2">E1L3A</strain>
    </source>
</reference>
<dbReference type="EC" id="1.7.3.3" evidence="1"/>
<sequence>MPRTIRSHGRYRYSAIVDRPDFDWPQGRRLAVYIGLNLEHFDFGEGHGSALAAGRREPDVLNYAWRDYGNRVGAWRMLDLFESLELPVGLIVNSTIADYCPELVAAYQERLDTELIAHGRTNSESQNAFDEPGEVALIAESRDRLSEAFGETPNGWLGPSIAQNETTPDLLAEAGFGYHLDWCHDDQPTWMATRDGGRILSVPYPQEINDIPSIAAHHIDYREFAARIVDQFDEMYEQSRDQPLVMGIALHPYIVGQPFRLRALRRALSHVAAPRDDVWLTTPGAIARHFMSLAPV</sequence>
<dbReference type="OrthoDB" id="9787041at2"/>
<dbReference type="SUPFAM" id="SSF88713">
    <property type="entry name" value="Glycoside hydrolase/deacetylase"/>
    <property type="match status" value="1"/>
</dbReference>
<evidence type="ECO:0000313" key="1">
    <source>
        <dbReference type="EMBL" id="ERJ20147.1"/>
    </source>
</evidence>
<gene>
    <name evidence="1" type="ORF">SSPSH_000696</name>
</gene>
<evidence type="ECO:0000313" key="2">
    <source>
        <dbReference type="Proteomes" id="UP000006242"/>
    </source>
</evidence>
<dbReference type="CDD" id="cd10979">
    <property type="entry name" value="CE4_PuuE_like"/>
    <property type="match status" value="1"/>
</dbReference>
<dbReference type="EMBL" id="AFNV02000004">
    <property type="protein sequence ID" value="ERJ20147.1"/>
    <property type="molecule type" value="Genomic_DNA"/>
</dbReference>
<dbReference type="InterPro" id="IPR011330">
    <property type="entry name" value="Glyco_hydro/deAcase_b/a-brl"/>
</dbReference>
<name>U2EQ01_9GAMM</name>
<dbReference type="AlphaFoldDB" id="U2EQ01"/>
<dbReference type="PANTHER" id="PTHR43123">
    <property type="entry name" value="POLYSACCHARIDE DEACETYLASE-RELATED"/>
    <property type="match status" value="1"/>
</dbReference>
<comment type="caution">
    <text evidence="1">The sequence shown here is derived from an EMBL/GenBank/DDBJ whole genome shotgun (WGS) entry which is preliminary data.</text>
</comment>
<keyword evidence="1" id="KW-0560">Oxidoreductase</keyword>
<dbReference type="Gene3D" id="3.20.20.370">
    <property type="entry name" value="Glycoside hydrolase/deacetylase"/>
    <property type="match status" value="1"/>
</dbReference>
<organism evidence="1 2">
    <name type="scientific">Salinisphaera shabanensis E1L3A</name>
    <dbReference type="NCBI Taxonomy" id="1033802"/>
    <lineage>
        <taxon>Bacteria</taxon>
        <taxon>Pseudomonadati</taxon>
        <taxon>Pseudomonadota</taxon>
        <taxon>Gammaproteobacteria</taxon>
        <taxon>Salinisphaerales</taxon>
        <taxon>Salinisphaeraceae</taxon>
        <taxon>Salinisphaera</taxon>
    </lineage>
</organism>
<dbReference type="Proteomes" id="UP000006242">
    <property type="component" value="Unassembled WGS sequence"/>
</dbReference>
<proteinExistence type="predicted"/>
<dbReference type="GO" id="GO:0005975">
    <property type="term" value="P:carbohydrate metabolic process"/>
    <property type="evidence" value="ECO:0007669"/>
    <property type="project" value="InterPro"/>
</dbReference>
<protein>
    <submittedName>
        <fullName evidence="1">Urate oxidase protein</fullName>
        <ecNumber evidence="1">1.7.3.3</ecNumber>
    </submittedName>
</protein>
<accession>U2EQ01</accession>
<reference evidence="1 2" key="2">
    <citation type="journal article" date="2013" name="PLoS ONE">
        <title>INDIGO - INtegrated Data Warehouse of MIcrobial GenOmes with Examples from the Red Sea Extremophiles.</title>
        <authorList>
            <person name="Alam I."/>
            <person name="Antunes A."/>
            <person name="Kamau A.A."/>
            <person name="Ba Alawi W."/>
            <person name="Kalkatawi M."/>
            <person name="Stingl U."/>
            <person name="Bajic V.B."/>
        </authorList>
    </citation>
    <scope>NUCLEOTIDE SEQUENCE [LARGE SCALE GENOMIC DNA]</scope>
    <source>
        <strain evidence="1 2">E1L3A</strain>
    </source>
</reference>
<dbReference type="RefSeq" id="WP_006912224.1">
    <property type="nucleotide sequence ID" value="NZ_AFNV02000004.1"/>
</dbReference>